<evidence type="ECO:0000256" key="9">
    <source>
        <dbReference type="SAM" id="Phobius"/>
    </source>
</evidence>
<feature type="compositionally biased region" description="Basic residues" evidence="8">
    <location>
        <begin position="27"/>
        <end position="37"/>
    </location>
</feature>
<dbReference type="EMBL" id="JADOEL010000004">
    <property type="protein sequence ID" value="MBF8177374.1"/>
    <property type="molecule type" value="Genomic_DNA"/>
</dbReference>
<dbReference type="SUPFAM" id="SSF90123">
    <property type="entry name" value="ABC transporter transmembrane region"/>
    <property type="match status" value="1"/>
</dbReference>
<proteinExistence type="predicted"/>
<protein>
    <submittedName>
        <fullName evidence="12">ABC transporter ATP-binding protein</fullName>
    </submittedName>
</protein>
<evidence type="ECO:0000256" key="2">
    <source>
        <dbReference type="ARBA" id="ARBA00022475"/>
    </source>
</evidence>
<keyword evidence="6 9" id="KW-1133">Transmembrane helix</keyword>
<feature type="transmembrane region" description="Helical" evidence="9">
    <location>
        <begin position="209"/>
        <end position="228"/>
    </location>
</feature>
<evidence type="ECO:0000256" key="1">
    <source>
        <dbReference type="ARBA" id="ARBA00004651"/>
    </source>
</evidence>
<comment type="caution">
    <text evidence="12">The sequence shown here is derived from an EMBL/GenBank/DDBJ whole genome shotgun (WGS) entry which is preliminary data.</text>
</comment>
<dbReference type="Gene3D" id="1.20.1560.10">
    <property type="entry name" value="ABC transporter type 1, transmembrane domain"/>
    <property type="match status" value="1"/>
</dbReference>
<keyword evidence="7 9" id="KW-0472">Membrane</keyword>
<feature type="compositionally biased region" description="Low complexity" evidence="8">
    <location>
        <begin position="1"/>
        <end position="21"/>
    </location>
</feature>
<dbReference type="PANTHER" id="PTHR43394">
    <property type="entry name" value="ATP-DEPENDENT PERMEASE MDL1, MITOCHONDRIAL"/>
    <property type="match status" value="1"/>
</dbReference>
<dbReference type="InterPro" id="IPR003439">
    <property type="entry name" value="ABC_transporter-like_ATP-bd"/>
</dbReference>
<dbReference type="Gene3D" id="3.40.50.300">
    <property type="entry name" value="P-loop containing nucleotide triphosphate hydrolases"/>
    <property type="match status" value="1"/>
</dbReference>
<dbReference type="SMART" id="SM00382">
    <property type="entry name" value="AAA"/>
    <property type="match status" value="1"/>
</dbReference>
<keyword evidence="3 9" id="KW-0812">Transmembrane</keyword>
<evidence type="ECO:0000313" key="13">
    <source>
        <dbReference type="Proteomes" id="UP000657372"/>
    </source>
</evidence>
<keyword evidence="4" id="KW-0547">Nucleotide-binding</keyword>
<dbReference type="PANTHER" id="PTHR43394:SF1">
    <property type="entry name" value="ATP-BINDING CASSETTE SUB-FAMILY B MEMBER 10, MITOCHONDRIAL"/>
    <property type="match status" value="1"/>
</dbReference>
<dbReference type="PROSITE" id="PS50929">
    <property type="entry name" value="ABC_TM1F"/>
    <property type="match status" value="1"/>
</dbReference>
<keyword evidence="2" id="KW-1003">Cell membrane</keyword>
<evidence type="ECO:0000259" key="10">
    <source>
        <dbReference type="PROSITE" id="PS50893"/>
    </source>
</evidence>
<dbReference type="PROSITE" id="PS00211">
    <property type="entry name" value="ABC_TRANSPORTER_1"/>
    <property type="match status" value="1"/>
</dbReference>
<evidence type="ECO:0000256" key="4">
    <source>
        <dbReference type="ARBA" id="ARBA00022741"/>
    </source>
</evidence>
<dbReference type="InterPro" id="IPR017871">
    <property type="entry name" value="ABC_transporter-like_CS"/>
</dbReference>
<evidence type="ECO:0000259" key="11">
    <source>
        <dbReference type="PROSITE" id="PS50929"/>
    </source>
</evidence>
<dbReference type="RefSeq" id="WP_195875094.1">
    <property type="nucleotide sequence ID" value="NZ_JADOEL010000004.1"/>
</dbReference>
<feature type="transmembrane region" description="Helical" evidence="9">
    <location>
        <begin position="107"/>
        <end position="129"/>
    </location>
</feature>
<dbReference type="CDD" id="cd18542">
    <property type="entry name" value="ABC_6TM_YknU_like"/>
    <property type="match status" value="1"/>
</dbReference>
<accession>A0ABS0ETL4</accession>
<organism evidence="12 13">
    <name type="scientific">Herminiimonas contaminans</name>
    <dbReference type="NCBI Taxonomy" id="1111140"/>
    <lineage>
        <taxon>Bacteria</taxon>
        <taxon>Pseudomonadati</taxon>
        <taxon>Pseudomonadota</taxon>
        <taxon>Betaproteobacteria</taxon>
        <taxon>Burkholderiales</taxon>
        <taxon>Oxalobacteraceae</taxon>
        <taxon>Herminiimonas</taxon>
    </lineage>
</organism>
<dbReference type="InterPro" id="IPR027417">
    <property type="entry name" value="P-loop_NTPase"/>
</dbReference>
<reference evidence="12 13" key="1">
    <citation type="submission" date="2020-11" db="EMBL/GenBank/DDBJ databases">
        <title>WGS of Herminiimonas contaminans strain Marseille-Q4544 isolated from planarians Schmidtea mediterranea.</title>
        <authorList>
            <person name="Kangale L."/>
        </authorList>
    </citation>
    <scope>NUCLEOTIDE SEQUENCE [LARGE SCALE GENOMIC DNA]</scope>
    <source>
        <strain evidence="12 13">Marseille-Q4544</strain>
    </source>
</reference>
<evidence type="ECO:0000256" key="8">
    <source>
        <dbReference type="SAM" id="MobiDB-lite"/>
    </source>
</evidence>
<sequence length="660" mass="71622">MSISSAPSADDSDAPSVAQPANTATNKAKKPRPKALPHHSEEIDVQAMPQVLGRLTRLAVRYPWHCTFAILAALGAAVFNLLMPLLLGHAVDQAGHLLVNAQLGADVVRKALLVTGSLIVLVCAVRGILTGLQGYLGETLAQKVGYDLRMAFYEKLQRLSFSYHDKIHTGDLIARGMLDLEGVRAFLEFGVLRVITLSLLLGVGSWRLLSIDVTLGLLALSFVPFVAWNAARTGLRLRVSWQRLQKMMSEMTLNMEENLQGVRVVRAFTSRLHEMAKFDKISDVALRLSNQRITERMGNMSAMVLAYYTSMALVLWVGGQRVASGALTVGSLTEFLTFITILQQPLRQIGMIVNASARATGSGARLFEVLDTDPEIKDASQAHELQLDQGLLRFDSVSFAYGHGPNDRTILHDVSFEVKKGEVLGIVGAPGSGKSTLAHLIPRFYEVSSGSITIDGQDLRSLKLASLRSAVSLVQQENFLFDTAVHNNVAYSEPQAGEERVIAAASVAQIHEHVEQLPRGYTTRVGERGVALSGGQRQRMTIARGLLDQPAILVLDDSTAAIDPATEQRVRAALQSSLKNTATIIIAHRLSSLKHANQIIVLDEGRIVERGTHAELAVAGGRYAELWNLQNRGAQNDADVSANTSVSGEIKNNSNVEFAS</sequence>
<dbReference type="InterPro" id="IPR036640">
    <property type="entry name" value="ABC1_TM_sf"/>
</dbReference>
<feature type="domain" description="ABC transmembrane type-1" evidence="11">
    <location>
        <begin position="68"/>
        <end position="358"/>
    </location>
</feature>
<feature type="transmembrane region" description="Helical" evidence="9">
    <location>
        <begin position="297"/>
        <end position="316"/>
    </location>
</feature>
<evidence type="ECO:0000313" key="12">
    <source>
        <dbReference type="EMBL" id="MBF8177374.1"/>
    </source>
</evidence>
<dbReference type="InterPro" id="IPR011527">
    <property type="entry name" value="ABC1_TM_dom"/>
</dbReference>
<name>A0ABS0ETL4_9BURK</name>
<evidence type="ECO:0000256" key="3">
    <source>
        <dbReference type="ARBA" id="ARBA00022692"/>
    </source>
</evidence>
<feature type="region of interest" description="Disordered" evidence="8">
    <location>
        <begin position="1"/>
        <end position="40"/>
    </location>
</feature>
<feature type="domain" description="ABC transporter" evidence="10">
    <location>
        <begin position="392"/>
        <end position="629"/>
    </location>
</feature>
<dbReference type="GO" id="GO:0005524">
    <property type="term" value="F:ATP binding"/>
    <property type="evidence" value="ECO:0007669"/>
    <property type="project" value="UniProtKB-KW"/>
</dbReference>
<comment type="subcellular location">
    <subcellularLocation>
        <location evidence="1">Cell membrane</location>
        <topology evidence="1">Multi-pass membrane protein</topology>
    </subcellularLocation>
</comment>
<dbReference type="SUPFAM" id="SSF52540">
    <property type="entry name" value="P-loop containing nucleoside triphosphate hydrolases"/>
    <property type="match status" value="1"/>
</dbReference>
<evidence type="ECO:0000256" key="7">
    <source>
        <dbReference type="ARBA" id="ARBA00023136"/>
    </source>
</evidence>
<dbReference type="InterPro" id="IPR003593">
    <property type="entry name" value="AAA+_ATPase"/>
</dbReference>
<evidence type="ECO:0000256" key="5">
    <source>
        <dbReference type="ARBA" id="ARBA00022840"/>
    </source>
</evidence>
<dbReference type="Pfam" id="PF00664">
    <property type="entry name" value="ABC_membrane"/>
    <property type="match status" value="1"/>
</dbReference>
<dbReference type="PROSITE" id="PS50893">
    <property type="entry name" value="ABC_TRANSPORTER_2"/>
    <property type="match status" value="1"/>
</dbReference>
<gene>
    <name evidence="12" type="ORF">IXC47_06765</name>
</gene>
<keyword evidence="13" id="KW-1185">Reference proteome</keyword>
<feature type="transmembrane region" description="Helical" evidence="9">
    <location>
        <begin position="64"/>
        <end position="87"/>
    </location>
</feature>
<keyword evidence="5 12" id="KW-0067">ATP-binding</keyword>
<dbReference type="InterPro" id="IPR039421">
    <property type="entry name" value="Type_1_exporter"/>
</dbReference>
<evidence type="ECO:0000256" key="6">
    <source>
        <dbReference type="ARBA" id="ARBA00022989"/>
    </source>
</evidence>
<dbReference type="Proteomes" id="UP000657372">
    <property type="component" value="Unassembled WGS sequence"/>
</dbReference>
<dbReference type="Pfam" id="PF00005">
    <property type="entry name" value="ABC_tran"/>
    <property type="match status" value="1"/>
</dbReference>